<gene>
    <name evidence="7" type="ORF">ACFOSH_42425</name>
</gene>
<name>A0ABV7PAD1_9PSEU</name>
<keyword evidence="3 7" id="KW-0418">Kinase</keyword>
<accession>A0ABV7PAD1</accession>
<dbReference type="GO" id="GO:0004674">
    <property type="term" value="F:protein serine/threonine kinase activity"/>
    <property type="evidence" value="ECO:0007669"/>
    <property type="project" value="UniProtKB-EC"/>
</dbReference>
<dbReference type="InterPro" id="IPR011009">
    <property type="entry name" value="Kinase-like_dom_sf"/>
</dbReference>
<dbReference type="CDD" id="cd14014">
    <property type="entry name" value="STKc_PknB_like"/>
    <property type="match status" value="1"/>
</dbReference>
<evidence type="ECO:0000256" key="5">
    <source>
        <dbReference type="ARBA" id="ARBA00037982"/>
    </source>
</evidence>
<dbReference type="PANTHER" id="PTHR11042">
    <property type="entry name" value="EUKARYOTIC TRANSLATION INITIATION FACTOR 2-ALPHA KINASE EIF2-ALPHA KINASE -RELATED"/>
    <property type="match status" value="1"/>
</dbReference>
<dbReference type="InterPro" id="IPR050339">
    <property type="entry name" value="CC_SR_Kinase"/>
</dbReference>
<evidence type="ECO:0000313" key="7">
    <source>
        <dbReference type="EMBL" id="MFC3456125.1"/>
    </source>
</evidence>
<dbReference type="Proteomes" id="UP001595645">
    <property type="component" value="Unassembled WGS sequence"/>
</dbReference>
<dbReference type="RefSeq" id="WP_378247202.1">
    <property type="nucleotide sequence ID" value="NZ_JBHRWK010000125.1"/>
</dbReference>
<evidence type="ECO:0000256" key="3">
    <source>
        <dbReference type="ARBA" id="ARBA00022777"/>
    </source>
</evidence>
<comment type="similarity">
    <text evidence="5">Belongs to the protein kinase superfamily. Ser/Thr protein kinase family. GCN2 subfamily.</text>
</comment>
<feature type="domain" description="Protein kinase" evidence="6">
    <location>
        <begin position="14"/>
        <end position="306"/>
    </location>
</feature>
<protein>
    <submittedName>
        <fullName evidence="7">Serine/threonine-protein kinase</fullName>
        <ecNumber evidence="7">2.7.11.1</ecNumber>
    </submittedName>
</protein>
<evidence type="ECO:0000313" key="8">
    <source>
        <dbReference type="Proteomes" id="UP001595645"/>
    </source>
</evidence>
<dbReference type="SMART" id="SM00220">
    <property type="entry name" value="S_TKc"/>
    <property type="match status" value="1"/>
</dbReference>
<dbReference type="EMBL" id="JBHRWK010000125">
    <property type="protein sequence ID" value="MFC3456125.1"/>
    <property type="molecule type" value="Genomic_DNA"/>
</dbReference>
<evidence type="ECO:0000256" key="2">
    <source>
        <dbReference type="ARBA" id="ARBA00022741"/>
    </source>
</evidence>
<keyword evidence="8" id="KW-1185">Reference proteome</keyword>
<dbReference type="PROSITE" id="PS50011">
    <property type="entry name" value="PROTEIN_KINASE_DOM"/>
    <property type="match status" value="1"/>
</dbReference>
<evidence type="ECO:0000256" key="1">
    <source>
        <dbReference type="ARBA" id="ARBA00022679"/>
    </source>
</evidence>
<organism evidence="7 8">
    <name type="scientific">Amycolatopsis speibonae</name>
    <dbReference type="NCBI Taxonomy" id="1450224"/>
    <lineage>
        <taxon>Bacteria</taxon>
        <taxon>Bacillati</taxon>
        <taxon>Actinomycetota</taxon>
        <taxon>Actinomycetes</taxon>
        <taxon>Pseudonocardiales</taxon>
        <taxon>Pseudonocardiaceae</taxon>
        <taxon>Amycolatopsis</taxon>
    </lineage>
</organism>
<evidence type="ECO:0000259" key="6">
    <source>
        <dbReference type="PROSITE" id="PS50011"/>
    </source>
</evidence>
<comment type="caution">
    <text evidence="7">The sequence shown here is derived from an EMBL/GenBank/DDBJ whole genome shotgun (WGS) entry which is preliminary data.</text>
</comment>
<dbReference type="SUPFAM" id="SSF56112">
    <property type="entry name" value="Protein kinase-like (PK-like)"/>
    <property type="match status" value="1"/>
</dbReference>
<dbReference type="EC" id="2.7.11.1" evidence="7"/>
<reference evidence="8" key="1">
    <citation type="journal article" date="2019" name="Int. J. Syst. Evol. Microbiol.">
        <title>The Global Catalogue of Microorganisms (GCM) 10K type strain sequencing project: providing services to taxonomists for standard genome sequencing and annotation.</title>
        <authorList>
            <consortium name="The Broad Institute Genomics Platform"/>
            <consortium name="The Broad Institute Genome Sequencing Center for Infectious Disease"/>
            <person name="Wu L."/>
            <person name="Ma J."/>
        </authorList>
    </citation>
    <scope>NUCLEOTIDE SEQUENCE [LARGE SCALE GENOMIC DNA]</scope>
    <source>
        <strain evidence="8">CGMCC 4.7676</strain>
    </source>
</reference>
<dbReference type="InterPro" id="IPR000719">
    <property type="entry name" value="Prot_kinase_dom"/>
</dbReference>
<sequence length="604" mass="68430">MSKNEPFIIDGVTYERDSAPGEGGSAVVWKVRRKPDGQVLAVKRIKKDRDADSARNKRFKQEIEYGQASSHPNVVSIHARSEDANFFYYIMDFYPMTLRNVIDDETDADVLLDYARQLCDALAYVHGDGIVHRDIKPENVLVDPDACRLVLADFGIAHFKDSSLTKRGDLLANRNYLAPEQMVRNNAIGIGKPADIFALGLVITEMFTKQNARGRRHALVRDRYPFLAGLDLIIEHMLLQDDAKRLPIDTVRGMLRVTLERLDSAIEEISDHLRPDEASAESSSSEVERILGRATKDVLSAKHVFERVADGELDRFNLNYHCEVAYRVSTELFNTCAQAVIYASCKAKFNYESAGRWDENDDALVLSAAKPGLQRELETILADFPLPESSRWGGLPRRSAHLFRFCKDYHCEELLTSIRESVYGEGNVSLRANLISAPIFWIARWMRTNLDTDYLEFDKTVREDIGFERHLSVRWDETLPLDSAREEAGADLLTDPLNTDDIAGTLQELEAKWDVSVGELVDGGYSVMFRSRNMYRCFHDEALDLAEPGSVFEADVLDLLRPEAEFDDLVALTWDRDFDVAITLGKILGTPTRQRHESKVRGRS</sequence>
<dbReference type="PROSITE" id="PS00108">
    <property type="entry name" value="PROTEIN_KINASE_ST"/>
    <property type="match status" value="1"/>
</dbReference>
<dbReference type="Pfam" id="PF00069">
    <property type="entry name" value="Pkinase"/>
    <property type="match status" value="1"/>
</dbReference>
<keyword evidence="1 7" id="KW-0808">Transferase</keyword>
<evidence type="ECO:0000256" key="4">
    <source>
        <dbReference type="ARBA" id="ARBA00022840"/>
    </source>
</evidence>
<keyword evidence="4" id="KW-0067">ATP-binding</keyword>
<dbReference type="Gene3D" id="1.10.510.10">
    <property type="entry name" value="Transferase(Phosphotransferase) domain 1"/>
    <property type="match status" value="1"/>
</dbReference>
<dbReference type="InterPro" id="IPR008271">
    <property type="entry name" value="Ser/Thr_kinase_AS"/>
</dbReference>
<keyword evidence="2" id="KW-0547">Nucleotide-binding</keyword>
<proteinExistence type="inferred from homology"/>